<dbReference type="Proteomes" id="UP000019141">
    <property type="component" value="Unassembled WGS sequence"/>
</dbReference>
<dbReference type="GO" id="GO:0016812">
    <property type="term" value="F:hydrolase activity, acting on carbon-nitrogen (but not peptide) bonds, in cyclic amides"/>
    <property type="evidence" value="ECO:0007669"/>
    <property type="project" value="TreeGrafter"/>
</dbReference>
<accession>W4LFC6</accession>
<reference evidence="2 3" key="1">
    <citation type="journal article" date="2014" name="Nature">
        <title>An environmental bacterial taxon with a large and distinct metabolic repertoire.</title>
        <authorList>
            <person name="Wilson M.C."/>
            <person name="Mori T."/>
            <person name="Ruckert C."/>
            <person name="Uria A.R."/>
            <person name="Helf M.J."/>
            <person name="Takada K."/>
            <person name="Gernert C."/>
            <person name="Steffens U.A."/>
            <person name="Heycke N."/>
            <person name="Schmitt S."/>
            <person name="Rinke C."/>
            <person name="Helfrich E.J."/>
            <person name="Brachmann A.O."/>
            <person name="Gurgui C."/>
            <person name="Wakimoto T."/>
            <person name="Kracht M."/>
            <person name="Crusemann M."/>
            <person name="Hentschel U."/>
            <person name="Abe I."/>
            <person name="Matsunaga S."/>
            <person name="Kalinowski J."/>
            <person name="Takeyama H."/>
            <person name="Piel J."/>
        </authorList>
    </citation>
    <scope>NUCLEOTIDE SEQUENCE [LARGE SCALE GENOMIC DNA]</scope>
    <source>
        <strain evidence="3">TSY1</strain>
    </source>
</reference>
<dbReference type="PANTHER" id="PTHR11647:SF1">
    <property type="entry name" value="COLLAPSIN RESPONSE MEDIATOR PROTEIN"/>
    <property type="match status" value="1"/>
</dbReference>
<evidence type="ECO:0000259" key="1">
    <source>
        <dbReference type="Pfam" id="PF07969"/>
    </source>
</evidence>
<dbReference type="EMBL" id="AZHW01000842">
    <property type="protein sequence ID" value="ETW96046.1"/>
    <property type="molecule type" value="Genomic_DNA"/>
</dbReference>
<evidence type="ECO:0000313" key="2">
    <source>
        <dbReference type="EMBL" id="ETW96046.1"/>
    </source>
</evidence>
<evidence type="ECO:0000313" key="3">
    <source>
        <dbReference type="Proteomes" id="UP000019141"/>
    </source>
</evidence>
<keyword evidence="3" id="KW-1185">Reference proteome</keyword>
<dbReference type="AlphaFoldDB" id="W4LFC6"/>
<dbReference type="InterPro" id="IPR011059">
    <property type="entry name" value="Metal-dep_hydrolase_composite"/>
</dbReference>
<dbReference type="CDD" id="cd01297">
    <property type="entry name" value="D-aminoacylase"/>
    <property type="match status" value="1"/>
</dbReference>
<protein>
    <recommendedName>
        <fullName evidence="1">Amidohydrolase 3 domain-containing protein</fullName>
    </recommendedName>
</protein>
<proteinExistence type="predicted"/>
<dbReference type="Gene3D" id="3.20.20.140">
    <property type="entry name" value="Metal-dependent hydrolases"/>
    <property type="match status" value="2"/>
</dbReference>
<comment type="caution">
    <text evidence="2">The sequence shown here is derived from an EMBL/GenBank/DDBJ whole genome shotgun (WGS) entry which is preliminary data.</text>
</comment>
<feature type="domain" description="Amidohydrolase 3" evidence="1">
    <location>
        <begin position="45"/>
        <end position="503"/>
    </location>
</feature>
<dbReference type="SUPFAM" id="SSF51338">
    <property type="entry name" value="Composite domain of metallo-dependent hydrolases"/>
    <property type="match status" value="1"/>
</dbReference>
<dbReference type="InterPro" id="IPR050378">
    <property type="entry name" value="Metallo-dep_Hydrolases_sf"/>
</dbReference>
<dbReference type="HOGENOM" id="CLU_016107_2_1_7"/>
<dbReference type="SUPFAM" id="SSF51556">
    <property type="entry name" value="Metallo-dependent hydrolases"/>
    <property type="match status" value="1"/>
</dbReference>
<dbReference type="Pfam" id="PF07969">
    <property type="entry name" value="Amidohydro_3"/>
    <property type="match status" value="1"/>
</dbReference>
<sequence>MLDLIIKNGMVIDGSGSPGFHAAVLVKDERVTIHRGDTDQFEAARVIDASDQVVCPGFVDLHSHAGLTIMGEPHHDPKVRQGVTTELVGIDGISHAPFKNVEELQRYIWLDSGLNGFPPQPADWLTVADLLSRYDHTVAINMAYILGNSPVRIWSVGWHDRPATDDEIQDMKSVVREAMEEGAWGLSTGLDYPPGAYASTEELIALSEASARLGGFYHTHTRGILRAKGLLAPWEEALDIGRRSGIPVHLTHYRQPAQGVGSHLDYLGLVENARDEGMDVTFDCYSYPYSGTMVHIGLPLWSKDGGPERLMAALKDPADRARMKKEIPKNRLEGNWLTHFRKSHNKQYDGKLLTDIAEMRSQDPADALFDLLFDEELAISTVGLGTNAQTLPAFVSHPAGMIASDAILFGEYPNPRTYGCFPIVLAEFVRAEKHLRLPEAIRKMTSFPAQRMGIPDRGLLRDGFKADIVVFNPKTVKTHATREDPKHYPVGIDYVIVNGVVVIDQGENTGALPGRALRRGHAST</sequence>
<gene>
    <name evidence="2" type="ORF">ETSY1_28175</name>
</gene>
<dbReference type="PATRIC" id="fig|1429438.4.peg.5367"/>
<dbReference type="InterPro" id="IPR032466">
    <property type="entry name" value="Metal_Hydrolase"/>
</dbReference>
<dbReference type="InterPro" id="IPR013108">
    <property type="entry name" value="Amidohydro_3"/>
</dbReference>
<dbReference type="GO" id="GO:0005829">
    <property type="term" value="C:cytosol"/>
    <property type="evidence" value="ECO:0007669"/>
    <property type="project" value="TreeGrafter"/>
</dbReference>
<organism evidence="2 3">
    <name type="scientific">Entotheonella factor</name>
    <dbReference type="NCBI Taxonomy" id="1429438"/>
    <lineage>
        <taxon>Bacteria</taxon>
        <taxon>Pseudomonadati</taxon>
        <taxon>Nitrospinota/Tectimicrobiota group</taxon>
        <taxon>Candidatus Tectimicrobiota</taxon>
        <taxon>Candidatus Entotheonellia</taxon>
        <taxon>Candidatus Entotheonellales</taxon>
        <taxon>Candidatus Entotheonellaceae</taxon>
        <taxon>Candidatus Entotheonella</taxon>
    </lineage>
</organism>
<name>W4LFC6_ENTF1</name>
<dbReference type="PANTHER" id="PTHR11647">
    <property type="entry name" value="HYDRANTOINASE/DIHYDROPYRIMIDINASE FAMILY MEMBER"/>
    <property type="match status" value="1"/>
</dbReference>